<accession>Q2FLQ9</accession>
<dbReference type="AlphaFoldDB" id="Q2FLQ9"/>
<dbReference type="Proteomes" id="UP000001941">
    <property type="component" value="Chromosome"/>
</dbReference>
<name>Q2FLQ9_METHJ</name>
<dbReference type="InParanoid" id="Q2FLQ9"/>
<sequence length="151" mass="17813">MEKEEVNAYYCVACGYVSPVYQKNCPSCGIAEKFLTEKQYAELMIRYLHHPLRKYRIFSLKTIKKLKWKEAIPELEERARIERDQDIKAEVKRTLESLKIFLNRSASGISPDAHRDTTMYTQLGETKCKIIPIRPVLRRKGHHHLRPGRRI</sequence>
<dbReference type="RefSeq" id="WP_011447584.1">
    <property type="nucleotide sequence ID" value="NC_007796.1"/>
</dbReference>
<organism evidence="1 2">
    <name type="scientific">Methanospirillum hungatei JF-1 (strain ATCC 27890 / DSM 864 / NBRC 100397 / JF-1)</name>
    <dbReference type="NCBI Taxonomy" id="323259"/>
    <lineage>
        <taxon>Archaea</taxon>
        <taxon>Methanobacteriati</taxon>
        <taxon>Methanobacteriota</taxon>
        <taxon>Stenosarchaea group</taxon>
        <taxon>Methanomicrobia</taxon>
        <taxon>Methanomicrobiales</taxon>
        <taxon>Methanospirillaceae</taxon>
        <taxon>Methanospirillum</taxon>
    </lineage>
</organism>
<reference evidence="2" key="1">
    <citation type="journal article" date="2016" name="Stand. Genomic Sci.">
        <title>Complete genome sequence of Methanospirillum hungatei type strain JF1.</title>
        <authorList>
            <person name="Gunsalus R.P."/>
            <person name="Cook L.E."/>
            <person name="Crable B."/>
            <person name="Rohlin L."/>
            <person name="McDonald E."/>
            <person name="Mouttaki H."/>
            <person name="Sieber J.R."/>
            <person name="Poweleit N."/>
            <person name="Zhou H."/>
            <person name="Lapidus A.L."/>
            <person name="Daligault H.E."/>
            <person name="Land M."/>
            <person name="Gilna P."/>
            <person name="Ivanova N."/>
            <person name="Kyrpides N."/>
            <person name="Culley D.E."/>
            <person name="McInerney M.J."/>
        </authorList>
    </citation>
    <scope>NUCLEOTIDE SEQUENCE [LARGE SCALE GENOMIC DNA]</scope>
    <source>
        <strain evidence="2">ATCC 27890 / DSM 864 / NBRC 100397 / JF-1</strain>
    </source>
</reference>
<keyword evidence="2" id="KW-1185">Reference proteome</keyword>
<dbReference type="EnsemblBacteria" id="ABD40297">
    <property type="protein sequence ID" value="ABD40297"/>
    <property type="gene ID" value="Mhun_0537"/>
</dbReference>
<protein>
    <submittedName>
        <fullName evidence="1">Uncharacterized protein</fullName>
    </submittedName>
</protein>
<dbReference type="KEGG" id="mhu:Mhun_0537"/>
<dbReference type="OrthoDB" id="117835at2157"/>
<evidence type="ECO:0000313" key="1">
    <source>
        <dbReference type="EMBL" id="ABD40297.1"/>
    </source>
</evidence>
<dbReference type="EMBL" id="CP000254">
    <property type="protein sequence ID" value="ABD40297.1"/>
    <property type="molecule type" value="Genomic_DNA"/>
</dbReference>
<evidence type="ECO:0000313" key="2">
    <source>
        <dbReference type="Proteomes" id="UP000001941"/>
    </source>
</evidence>
<dbReference type="HOGENOM" id="CLU_1727250_0_0_2"/>
<gene>
    <name evidence="1" type="ordered locus">Mhun_0537</name>
</gene>
<proteinExistence type="predicted"/>
<dbReference type="GeneID" id="3924943"/>